<gene>
    <name evidence="3" type="primary">ORF5990</name>
</gene>
<feature type="transmembrane region" description="Helical" evidence="1">
    <location>
        <begin position="93"/>
        <end position="117"/>
    </location>
</feature>
<dbReference type="InterPro" id="IPR017853">
    <property type="entry name" value="GH"/>
</dbReference>
<dbReference type="EMBL" id="HACG01002134">
    <property type="protein sequence ID" value="CEK48999.1"/>
    <property type="molecule type" value="Transcribed_RNA"/>
</dbReference>
<dbReference type="PANTHER" id="PTHR10357:SF179">
    <property type="entry name" value="NEUTRAL AND BASIC AMINO ACID TRANSPORT PROTEIN RBAT"/>
    <property type="match status" value="1"/>
</dbReference>
<keyword evidence="1" id="KW-0472">Membrane</keyword>
<dbReference type="Gene3D" id="3.20.20.80">
    <property type="entry name" value="Glycosidases"/>
    <property type="match status" value="1"/>
</dbReference>
<dbReference type="Gene3D" id="3.90.400.10">
    <property type="entry name" value="Oligo-1,6-glucosidase, Domain 2"/>
    <property type="match status" value="1"/>
</dbReference>
<evidence type="ECO:0000256" key="1">
    <source>
        <dbReference type="SAM" id="Phobius"/>
    </source>
</evidence>
<dbReference type="PANTHER" id="PTHR10357">
    <property type="entry name" value="ALPHA-AMYLASE FAMILY MEMBER"/>
    <property type="match status" value="1"/>
</dbReference>
<dbReference type="SUPFAM" id="SSF51445">
    <property type="entry name" value="(Trans)glycosidases"/>
    <property type="match status" value="1"/>
</dbReference>
<dbReference type="AlphaFoldDB" id="A0A0B6XYM5"/>
<dbReference type="Pfam" id="PF16028">
    <property type="entry name" value="SLC3A2_N"/>
    <property type="match status" value="1"/>
</dbReference>
<dbReference type="SMART" id="SM00642">
    <property type="entry name" value="Aamy"/>
    <property type="match status" value="1"/>
</dbReference>
<evidence type="ECO:0000259" key="2">
    <source>
        <dbReference type="SMART" id="SM00642"/>
    </source>
</evidence>
<name>A0A0B6XYM5_9EUPU</name>
<accession>A0A0B6XYM5</accession>
<sequence length="650" mass="73408">MPEPDLSLDGAANEGTKINLNESNTTTVHLDLDESKAHLINSNGGAGGDRDDLKTAIIDPTSVSSDGELSFNGLGKEEVMRYANDPFWVRLRWILFILFWVGWLAMLVTAVVIIVLAPRCPPRPDLKWYQTETVYQVYPKSFKDSNDDGVGDFGGLTEKLSYITTDLGIKAIWISSFFVTDGKSSLGVIDHKDIDKSFGTTLDEFKGWLKKLRKEGMKVILDLIPNQTSKNHTWFLKSQQNDELYKDYYVWANAGGNLPNDWLTVDGKPAWTYDTSRGAWYFHQFSEDYPDLNLSNELVKTEIKDIMKFWMEAGVSGFHIDGVEYLVENPDVKVPDPDRSQTRNYVGTLSLLEELREVANAYSDKPGREKLLFGTVEHANNNFTQELWGSGDKKRLHIVAPILKDLSSACDAGCIKTTVDELLTDKDDQWLGIQLGNQNIPRIASRLEHNDGRFKSRLIVAHTLQLLLPGTPFNYYGDEFGQRNGNISSNKEMDNYRTPMQWNTQENAGFTGKDVKPWLPVSAEYKSDNVQASLAHFSDVTPFKAFKRLVKLRSRESFQWGKTMVCSPQDNLVIFTRKATRFPYFLTVINTGNGDVHVSPEELKCAPSKDEGQIVFHSRDKQLGETLDFSGQGLQLDPFDIVIIEFAAED</sequence>
<keyword evidence="1" id="KW-0812">Transmembrane</keyword>
<reference evidence="3" key="1">
    <citation type="submission" date="2014-12" db="EMBL/GenBank/DDBJ databases">
        <title>Insight into the proteome of Arion vulgaris.</title>
        <authorList>
            <person name="Aradska J."/>
            <person name="Bulat T."/>
            <person name="Smidak R."/>
            <person name="Sarate P."/>
            <person name="Gangsoo J."/>
            <person name="Sialana F."/>
            <person name="Bilban M."/>
            <person name="Lubec G."/>
        </authorList>
    </citation>
    <scope>NUCLEOTIDE SEQUENCE</scope>
    <source>
        <tissue evidence="3">Skin</tissue>
    </source>
</reference>
<dbReference type="InterPro" id="IPR045857">
    <property type="entry name" value="O16G_dom_2"/>
</dbReference>
<keyword evidence="1" id="KW-1133">Transmembrane helix</keyword>
<organism evidence="3">
    <name type="scientific">Arion vulgaris</name>
    <dbReference type="NCBI Taxonomy" id="1028688"/>
    <lineage>
        <taxon>Eukaryota</taxon>
        <taxon>Metazoa</taxon>
        <taxon>Spiralia</taxon>
        <taxon>Lophotrochozoa</taxon>
        <taxon>Mollusca</taxon>
        <taxon>Gastropoda</taxon>
        <taxon>Heterobranchia</taxon>
        <taxon>Euthyneura</taxon>
        <taxon>Panpulmonata</taxon>
        <taxon>Eupulmonata</taxon>
        <taxon>Stylommatophora</taxon>
        <taxon>Helicina</taxon>
        <taxon>Arionoidea</taxon>
        <taxon>Arionidae</taxon>
        <taxon>Arion</taxon>
    </lineage>
</organism>
<proteinExistence type="predicted"/>
<feature type="domain" description="Glycosyl hydrolase family 13 catalytic" evidence="2">
    <location>
        <begin position="136"/>
        <end position="531"/>
    </location>
</feature>
<dbReference type="Pfam" id="PF00128">
    <property type="entry name" value="Alpha-amylase"/>
    <property type="match status" value="1"/>
</dbReference>
<dbReference type="InterPro" id="IPR031984">
    <property type="entry name" value="SLC3A2_N"/>
</dbReference>
<evidence type="ECO:0000313" key="3">
    <source>
        <dbReference type="EMBL" id="CEK48999.1"/>
    </source>
</evidence>
<dbReference type="InterPro" id="IPR006047">
    <property type="entry name" value="GH13_cat_dom"/>
</dbReference>
<protein>
    <recommendedName>
        <fullName evidence="2">Glycosyl hydrolase family 13 catalytic domain-containing protein</fullName>
    </recommendedName>
</protein>
<dbReference type="GO" id="GO:0005975">
    <property type="term" value="P:carbohydrate metabolic process"/>
    <property type="evidence" value="ECO:0007669"/>
    <property type="project" value="InterPro"/>
</dbReference>